<evidence type="ECO:0000256" key="1">
    <source>
        <dbReference type="SAM" id="Phobius"/>
    </source>
</evidence>
<gene>
    <name evidence="2" type="ordered locus">TVNIR_3696</name>
</gene>
<keyword evidence="1" id="KW-0812">Transmembrane</keyword>
<reference evidence="2" key="1">
    <citation type="submission" date="2015-12" db="EMBL/GenBank/DDBJ databases">
        <authorList>
            <person name="Tikhonova T.V."/>
            <person name="Pavlov A.R."/>
            <person name="Beletsky A.V."/>
            <person name="Mardanov A.V."/>
            <person name="Sorokin D.Y."/>
            <person name="Ravin N.V."/>
            <person name="Popov V.O."/>
        </authorList>
    </citation>
    <scope>NUCLEOTIDE SEQUENCE</scope>
    <source>
        <strain evidence="2">DSM 14787</strain>
    </source>
</reference>
<feature type="transmembrane region" description="Helical" evidence="1">
    <location>
        <begin position="49"/>
        <end position="72"/>
    </location>
</feature>
<feature type="transmembrane region" description="Helical" evidence="1">
    <location>
        <begin position="237"/>
        <end position="270"/>
    </location>
</feature>
<dbReference type="PATRIC" id="fig|1255043.3.peg.3730"/>
<dbReference type="KEGG" id="tni:TVNIR_3696"/>
<dbReference type="eggNOG" id="COG5473">
    <property type="taxonomic scope" value="Bacteria"/>
</dbReference>
<feature type="transmembrane region" description="Helical" evidence="1">
    <location>
        <begin position="123"/>
        <end position="149"/>
    </location>
</feature>
<name>L0E0G6_THIND</name>
<keyword evidence="3" id="KW-1185">Reference proteome</keyword>
<feature type="transmembrane region" description="Helical" evidence="1">
    <location>
        <begin position="185"/>
        <end position="209"/>
    </location>
</feature>
<evidence type="ECO:0008006" key="4">
    <source>
        <dbReference type="Google" id="ProtNLM"/>
    </source>
</evidence>
<protein>
    <recommendedName>
        <fullName evidence="4">DUF2189 domain-containing protein</fullName>
    </recommendedName>
</protein>
<dbReference type="HOGENOM" id="CLU_067791_0_0_6"/>
<evidence type="ECO:0000313" key="2">
    <source>
        <dbReference type="EMBL" id="AGA35324.1"/>
    </source>
</evidence>
<dbReference type="OrthoDB" id="5621705at2"/>
<dbReference type="AlphaFoldDB" id="L0E0G6"/>
<feature type="transmembrane region" description="Helical" evidence="1">
    <location>
        <begin position="78"/>
        <end position="102"/>
    </location>
</feature>
<keyword evidence="1" id="KW-0472">Membrane</keyword>
<dbReference type="InterPro" id="IPR018692">
    <property type="entry name" value="DUF2189"/>
</dbReference>
<keyword evidence="1" id="KW-1133">Transmembrane helix</keyword>
<dbReference type="STRING" id="1255043.TVNIR_3696"/>
<sequence length="295" mass="31479">MNRMQELLYPDDPAEVRPRQTLESGTPGVNPINAPDDLLQWLRSGWSDLWQAPVALLHGLVVSAAGVFLLWATWGQPWLGVALIFGFLLLGPVLAVGVNDLARRLERGERTGFRTGLGAIAELGGAAWIFAAGLAALFLLWASFVWLWIGVMNVGTIGGPAASPAILGTPPAVLWAMLSTPQGIVSLIGAMAAWAVFALAVFALSVVTLPAMLDRRRGLVDAVATSLRALRSNLVPLLFWGLIITALFAAALVTGFIALIVIFPWLGFAMWHGYRAMVRRDDAVKSGDASALVHG</sequence>
<accession>L0E0G6</accession>
<evidence type="ECO:0000313" key="3">
    <source>
        <dbReference type="Proteomes" id="UP000010809"/>
    </source>
</evidence>
<dbReference type="Proteomes" id="UP000010809">
    <property type="component" value="Chromosome"/>
</dbReference>
<proteinExistence type="predicted"/>
<dbReference type="RefSeq" id="WP_015260417.1">
    <property type="nucleotide sequence ID" value="NC_019902.2"/>
</dbReference>
<dbReference type="EMBL" id="CP003989">
    <property type="protein sequence ID" value="AGA35324.1"/>
    <property type="molecule type" value="Genomic_DNA"/>
</dbReference>
<dbReference type="Pfam" id="PF09955">
    <property type="entry name" value="DUF2189"/>
    <property type="match status" value="1"/>
</dbReference>
<organism evidence="2 3">
    <name type="scientific">Thioalkalivibrio nitratireducens (strain DSM 14787 / UNIQEM 213 / ALEN2)</name>
    <dbReference type="NCBI Taxonomy" id="1255043"/>
    <lineage>
        <taxon>Bacteria</taxon>
        <taxon>Pseudomonadati</taxon>
        <taxon>Pseudomonadota</taxon>
        <taxon>Gammaproteobacteria</taxon>
        <taxon>Chromatiales</taxon>
        <taxon>Ectothiorhodospiraceae</taxon>
        <taxon>Thioalkalivibrio</taxon>
    </lineage>
</organism>